<accession>A0A8K0EQT5</accession>
<proteinExistence type="predicted"/>
<dbReference type="InterPro" id="IPR045860">
    <property type="entry name" value="Snake_toxin-like_sf"/>
</dbReference>
<organism evidence="2 3">
    <name type="scientific">Branchiostoma lanceolatum</name>
    <name type="common">Common lancelet</name>
    <name type="synonym">Amphioxus lanceolatum</name>
    <dbReference type="NCBI Taxonomy" id="7740"/>
    <lineage>
        <taxon>Eukaryota</taxon>
        <taxon>Metazoa</taxon>
        <taxon>Chordata</taxon>
        <taxon>Cephalochordata</taxon>
        <taxon>Leptocardii</taxon>
        <taxon>Amphioxiformes</taxon>
        <taxon>Branchiostomatidae</taxon>
        <taxon>Branchiostoma</taxon>
    </lineage>
</organism>
<feature type="chain" id="PRO_5035448011" evidence="1">
    <location>
        <begin position="20"/>
        <end position="130"/>
    </location>
</feature>
<dbReference type="AlphaFoldDB" id="A0A8K0EQT5"/>
<dbReference type="EMBL" id="OV696688">
    <property type="protein sequence ID" value="CAH1257675.1"/>
    <property type="molecule type" value="Genomic_DNA"/>
</dbReference>
<keyword evidence="1" id="KW-0732">Signal</keyword>
<gene>
    <name evidence="2" type="primary">Hypp1879</name>
    <name evidence="2" type="ORF">BLAG_LOCUS15506</name>
</gene>
<feature type="signal peptide" evidence="1">
    <location>
        <begin position="1"/>
        <end position="19"/>
    </location>
</feature>
<evidence type="ECO:0000256" key="1">
    <source>
        <dbReference type="SAM" id="SignalP"/>
    </source>
</evidence>
<name>A0A8K0EQT5_BRALA</name>
<evidence type="ECO:0000313" key="2">
    <source>
        <dbReference type="EMBL" id="CAH1257675.1"/>
    </source>
</evidence>
<protein>
    <submittedName>
        <fullName evidence="2">Hypp1879 protein</fullName>
    </submittedName>
</protein>
<dbReference type="CDD" id="cd00117">
    <property type="entry name" value="TFP"/>
    <property type="match status" value="1"/>
</dbReference>
<dbReference type="OrthoDB" id="10020450at2759"/>
<keyword evidence="3" id="KW-1185">Reference proteome</keyword>
<evidence type="ECO:0000313" key="3">
    <source>
        <dbReference type="Proteomes" id="UP000838412"/>
    </source>
</evidence>
<dbReference type="Proteomes" id="UP000838412">
    <property type="component" value="Chromosome 3"/>
</dbReference>
<sequence length="130" mass="13415">MKTAFAVLLFGAIFGCAAALECYSCSSTLTAKSDCRDWVANLTTISCTTAGSSCYSSMVKATTWGVKVDRGCVDQCVPDDSCMNAFGSGTCRTCCKKDRCNIDTPGGADMAGVSAALLLVSSFLTVLGAL</sequence>
<reference evidence="2" key="1">
    <citation type="submission" date="2022-01" db="EMBL/GenBank/DDBJ databases">
        <authorList>
            <person name="Braso-Vives M."/>
        </authorList>
    </citation>
    <scope>NUCLEOTIDE SEQUENCE</scope>
</reference>
<dbReference type="SUPFAM" id="SSF57302">
    <property type="entry name" value="Snake toxin-like"/>
    <property type="match status" value="1"/>
</dbReference>